<reference evidence="1 2" key="1">
    <citation type="submission" date="2018-06" db="EMBL/GenBank/DDBJ databases">
        <title>Streptacidiphilus pinicola sp. nov., isolated from pine grove soil.</title>
        <authorList>
            <person name="Roh S.G."/>
            <person name="Park S."/>
            <person name="Kim M.-K."/>
            <person name="Yun B.-R."/>
            <person name="Park J."/>
            <person name="Kim M.J."/>
            <person name="Kim Y.S."/>
            <person name="Kim S.B."/>
        </authorList>
    </citation>
    <scope>NUCLEOTIDE SEQUENCE [LARGE SCALE GENOMIC DNA]</scope>
    <source>
        <strain evidence="1 2">MMS16-CNU450</strain>
    </source>
</reference>
<accession>A0A2X0IC59</accession>
<dbReference type="AlphaFoldDB" id="A0A2X0IC59"/>
<evidence type="ECO:0000313" key="1">
    <source>
        <dbReference type="EMBL" id="RAG82544.1"/>
    </source>
</evidence>
<dbReference type="OrthoDB" id="3854666at2"/>
<name>A0A2X0IC59_9ACTN</name>
<proteinExistence type="predicted"/>
<keyword evidence="2" id="KW-1185">Reference proteome</keyword>
<protein>
    <submittedName>
        <fullName evidence="1">Uncharacterized protein</fullName>
    </submittedName>
</protein>
<gene>
    <name evidence="1" type="ORF">DN069_27045</name>
</gene>
<sequence length="69" mass="7760">MSANTLVTVHAVVRGPRPFRRVEIQGYDAGPAFRPEDVLRLCRDRGHQDVNLDDPTQVTWVGGDARTWS</sequence>
<dbReference type="Proteomes" id="UP000248889">
    <property type="component" value="Unassembled WGS sequence"/>
</dbReference>
<comment type="caution">
    <text evidence="1">The sequence shown here is derived from an EMBL/GenBank/DDBJ whole genome shotgun (WGS) entry which is preliminary data.</text>
</comment>
<organism evidence="1 2">
    <name type="scientific">Streptacidiphilus pinicola</name>
    <dbReference type="NCBI Taxonomy" id="2219663"/>
    <lineage>
        <taxon>Bacteria</taxon>
        <taxon>Bacillati</taxon>
        <taxon>Actinomycetota</taxon>
        <taxon>Actinomycetes</taxon>
        <taxon>Kitasatosporales</taxon>
        <taxon>Streptomycetaceae</taxon>
        <taxon>Streptacidiphilus</taxon>
    </lineage>
</organism>
<dbReference type="EMBL" id="QKYN01000112">
    <property type="protein sequence ID" value="RAG82544.1"/>
    <property type="molecule type" value="Genomic_DNA"/>
</dbReference>
<evidence type="ECO:0000313" key="2">
    <source>
        <dbReference type="Proteomes" id="UP000248889"/>
    </source>
</evidence>